<dbReference type="PIRSF" id="PIRSF019271">
    <property type="entry name" value="Acid_Ptase_C"/>
    <property type="match status" value="1"/>
</dbReference>
<dbReference type="SUPFAM" id="SSF56784">
    <property type="entry name" value="HAD-like"/>
    <property type="match status" value="1"/>
</dbReference>
<gene>
    <name evidence="2" type="ORF">EGT74_23020</name>
</gene>
<protein>
    <submittedName>
        <fullName evidence="2">5'-nucleotidase, lipoprotein e(P4) family</fullName>
    </submittedName>
</protein>
<dbReference type="Proteomes" id="UP000278351">
    <property type="component" value="Unassembled WGS sequence"/>
</dbReference>
<dbReference type="NCBIfam" id="TIGR01533">
    <property type="entry name" value="lipo_e_P4"/>
    <property type="match status" value="1"/>
</dbReference>
<dbReference type="PANTHER" id="PTHR31284">
    <property type="entry name" value="ACID PHOSPHATASE-LIKE PROTEIN"/>
    <property type="match status" value="1"/>
</dbReference>
<dbReference type="EMBL" id="RPDH01000002">
    <property type="protein sequence ID" value="RPE09837.1"/>
    <property type="molecule type" value="Genomic_DNA"/>
</dbReference>
<dbReference type="Gene3D" id="3.40.50.1000">
    <property type="entry name" value="HAD superfamily/HAD-like"/>
    <property type="match status" value="1"/>
</dbReference>
<keyword evidence="3" id="KW-1185">Reference proteome</keyword>
<dbReference type="InterPro" id="IPR023214">
    <property type="entry name" value="HAD_sf"/>
</dbReference>
<dbReference type="InterPro" id="IPR006423">
    <property type="entry name" value="Lipo_e_P4"/>
</dbReference>
<dbReference type="AlphaFoldDB" id="A0A3N4Q0S0"/>
<evidence type="ECO:0000313" key="3">
    <source>
        <dbReference type="Proteomes" id="UP000278351"/>
    </source>
</evidence>
<dbReference type="RefSeq" id="WP_123848817.1">
    <property type="nucleotide sequence ID" value="NZ_RPDH01000002.1"/>
</dbReference>
<accession>A0A3N4Q0S0</accession>
<organism evidence="2 3">
    <name type="scientific">Chitinophaga lutea</name>
    <dbReference type="NCBI Taxonomy" id="2488634"/>
    <lineage>
        <taxon>Bacteria</taxon>
        <taxon>Pseudomonadati</taxon>
        <taxon>Bacteroidota</taxon>
        <taxon>Chitinophagia</taxon>
        <taxon>Chitinophagales</taxon>
        <taxon>Chitinophagaceae</taxon>
        <taxon>Chitinophaga</taxon>
    </lineage>
</organism>
<dbReference type="SFLD" id="SFLDS00003">
    <property type="entry name" value="Haloacid_Dehalogenase"/>
    <property type="match status" value="1"/>
</dbReference>
<keyword evidence="1" id="KW-0732">Signal</keyword>
<evidence type="ECO:0000313" key="2">
    <source>
        <dbReference type="EMBL" id="RPE09837.1"/>
    </source>
</evidence>
<dbReference type="SFLD" id="SFLDG01125">
    <property type="entry name" value="C1.1:_Acid_Phosphatase_Like"/>
    <property type="match status" value="1"/>
</dbReference>
<dbReference type="OrthoDB" id="395856at2"/>
<dbReference type="GO" id="GO:0009279">
    <property type="term" value="C:cell outer membrane"/>
    <property type="evidence" value="ECO:0007669"/>
    <property type="project" value="InterPro"/>
</dbReference>
<dbReference type="PROSITE" id="PS51257">
    <property type="entry name" value="PROKAR_LIPOPROTEIN"/>
    <property type="match status" value="1"/>
</dbReference>
<dbReference type="PANTHER" id="PTHR31284:SF10">
    <property type="entry name" value="ACID PHOSPHATASE-LIKE PROTEIN"/>
    <property type="match status" value="1"/>
</dbReference>
<dbReference type="InterPro" id="IPR005519">
    <property type="entry name" value="Acid_phosphat_B-like"/>
</dbReference>
<dbReference type="Pfam" id="PF03767">
    <property type="entry name" value="Acid_phosphat_B"/>
    <property type="match status" value="1"/>
</dbReference>
<dbReference type="CDD" id="cd07534">
    <property type="entry name" value="HAD_CAP"/>
    <property type="match status" value="1"/>
</dbReference>
<name>A0A3N4Q0S0_9BACT</name>
<evidence type="ECO:0000256" key="1">
    <source>
        <dbReference type="ARBA" id="ARBA00022729"/>
    </source>
</evidence>
<keyword evidence="2" id="KW-0449">Lipoprotein</keyword>
<reference evidence="2 3" key="1">
    <citation type="submission" date="2018-11" db="EMBL/GenBank/DDBJ databases">
        <title>Chitinophaga lutea sp.nov., isolate from arsenic contaminated soil.</title>
        <authorList>
            <person name="Zong Y."/>
        </authorList>
    </citation>
    <scope>NUCLEOTIDE SEQUENCE [LARGE SCALE GENOMIC DNA]</scope>
    <source>
        <strain evidence="2 3">ZY74</strain>
    </source>
</reference>
<comment type="caution">
    <text evidence="2">The sequence shown here is derived from an EMBL/GenBank/DDBJ whole genome shotgun (WGS) entry which is preliminary data.</text>
</comment>
<sequence>MYIRYLLAGLLIFTACKTPQPTSAVSFSATGPAWGALWQQRAAEYKALCLQAYQVAAQRVEVMSHQQTLRPRAIVTDIDETILDNSPFSAKNALAGKPYSQQAWEEWTALAAADTVPGALSFFKDAAAKGFTIYYITNRLEKERAATLKNLQRWGFPFADNDHLILSDGNSNKEPRRAVVARKFEIAMLVGDNLGDFAEVFYRKSPAERSAAVDQLRDEFGGRFIVLPNVMYGDWLSALAPRGLTPQQTDSVLKKQVREF</sequence>
<dbReference type="InterPro" id="IPR036412">
    <property type="entry name" value="HAD-like_sf"/>
</dbReference>
<proteinExistence type="predicted"/>